<dbReference type="EMBL" id="JAPJZH010000042">
    <property type="protein sequence ID" value="MDA4848894.1"/>
    <property type="molecule type" value="Genomic_DNA"/>
</dbReference>
<evidence type="ECO:0000259" key="1">
    <source>
        <dbReference type="PROSITE" id="PS51186"/>
    </source>
</evidence>
<evidence type="ECO:0000313" key="2">
    <source>
        <dbReference type="EMBL" id="MDA4848894.1"/>
    </source>
</evidence>
<dbReference type="SUPFAM" id="SSF55729">
    <property type="entry name" value="Acyl-CoA N-acyltransferases (Nat)"/>
    <property type="match status" value="1"/>
</dbReference>
<dbReference type="InterPro" id="IPR016181">
    <property type="entry name" value="Acyl_CoA_acyltransferase"/>
</dbReference>
<dbReference type="Pfam" id="PF00583">
    <property type="entry name" value="Acetyltransf_1"/>
    <property type="match status" value="1"/>
</dbReference>
<dbReference type="RefSeq" id="WP_271092777.1">
    <property type="nucleotide sequence ID" value="NZ_JAPJZH010000042.1"/>
</dbReference>
<dbReference type="CDD" id="cd04301">
    <property type="entry name" value="NAT_SF"/>
    <property type="match status" value="1"/>
</dbReference>
<protein>
    <submittedName>
        <fullName evidence="2">GNAT family N-acetyltransferase</fullName>
    </submittedName>
</protein>
<proteinExistence type="predicted"/>
<evidence type="ECO:0000313" key="3">
    <source>
        <dbReference type="Proteomes" id="UP001148313"/>
    </source>
</evidence>
<gene>
    <name evidence="2" type="ORF">OOZ53_26350</name>
</gene>
<comment type="caution">
    <text evidence="2">The sequence shown here is derived from an EMBL/GenBank/DDBJ whole genome shotgun (WGS) entry which is preliminary data.</text>
</comment>
<name>A0ABT4VW21_9HYPH</name>
<dbReference type="PROSITE" id="PS51186">
    <property type="entry name" value="GNAT"/>
    <property type="match status" value="1"/>
</dbReference>
<keyword evidence="3" id="KW-1185">Reference proteome</keyword>
<accession>A0ABT4VW21</accession>
<organism evidence="2 3">
    <name type="scientific">Hoeflea poritis</name>
    <dbReference type="NCBI Taxonomy" id="2993659"/>
    <lineage>
        <taxon>Bacteria</taxon>
        <taxon>Pseudomonadati</taxon>
        <taxon>Pseudomonadota</taxon>
        <taxon>Alphaproteobacteria</taxon>
        <taxon>Hyphomicrobiales</taxon>
        <taxon>Rhizobiaceae</taxon>
        <taxon>Hoeflea</taxon>
    </lineage>
</organism>
<feature type="domain" description="N-acetyltransferase" evidence="1">
    <location>
        <begin position="8"/>
        <end position="163"/>
    </location>
</feature>
<sequence>MNISFETIGEREVEASASEFLALIQSIEGSSTTWSAAYLMGLVKSEVNLALAVRMQNSELVGLAIVHAVSAINPLILNEPHLFLRRLVISPHFRRAGIGGALMQRVAATIASDARFGSFSKIGWQTNLNNAGGLAFFSTNGFQPVGRITVGSHVDEIFSMDMEEFHRRLK</sequence>
<dbReference type="Gene3D" id="3.40.630.30">
    <property type="match status" value="1"/>
</dbReference>
<reference evidence="2" key="1">
    <citation type="submission" date="2022-11" db="EMBL/GenBank/DDBJ databases">
        <title>Hoeflea poritis sp. nov., isolated from scleractinian coral Porites lutea.</title>
        <authorList>
            <person name="Zhang G."/>
            <person name="Wei Q."/>
            <person name="Cai L."/>
        </authorList>
    </citation>
    <scope>NUCLEOTIDE SEQUENCE</scope>
    <source>
        <strain evidence="2">E7-10</strain>
    </source>
</reference>
<dbReference type="InterPro" id="IPR000182">
    <property type="entry name" value="GNAT_dom"/>
</dbReference>
<dbReference type="Proteomes" id="UP001148313">
    <property type="component" value="Unassembled WGS sequence"/>
</dbReference>